<dbReference type="GO" id="GO:0009063">
    <property type="term" value="P:amino acid catabolic process"/>
    <property type="evidence" value="ECO:0007669"/>
    <property type="project" value="InterPro"/>
</dbReference>
<name>A0A520MEE9_9GAMM</name>
<organism evidence="10 11">
    <name type="scientific">SAR92 clade bacterium</name>
    <dbReference type="NCBI Taxonomy" id="2315479"/>
    <lineage>
        <taxon>Bacteria</taxon>
        <taxon>Pseudomonadati</taxon>
        <taxon>Pseudomonadota</taxon>
        <taxon>Gammaproteobacteria</taxon>
        <taxon>Cellvibrionales</taxon>
        <taxon>Porticoccaceae</taxon>
        <taxon>SAR92 clade</taxon>
    </lineage>
</organism>
<keyword evidence="8" id="KW-1133">Transmembrane helix</keyword>
<dbReference type="SFLD" id="SFLDS00001">
    <property type="entry name" value="Enolase"/>
    <property type="match status" value="1"/>
</dbReference>
<dbReference type="PANTHER" id="PTHR48080:SF3">
    <property type="entry name" value="ENOLASE SUPERFAMILY MEMBER DDB_G0284701"/>
    <property type="match status" value="1"/>
</dbReference>
<dbReference type="InterPro" id="IPR036849">
    <property type="entry name" value="Enolase-like_C_sf"/>
</dbReference>
<evidence type="ECO:0000313" key="10">
    <source>
        <dbReference type="EMBL" id="RZO19561.1"/>
    </source>
</evidence>
<dbReference type="EMBL" id="SHBP01000010">
    <property type="protein sequence ID" value="RZO19561.1"/>
    <property type="molecule type" value="Genomic_DNA"/>
</dbReference>
<dbReference type="InterPro" id="IPR029065">
    <property type="entry name" value="Enolase_C-like"/>
</dbReference>
<keyword evidence="3 6" id="KW-0460">Magnesium</keyword>
<feature type="binding site" evidence="6">
    <location>
        <position position="221"/>
    </location>
    <ligand>
        <name>Mg(2+)</name>
        <dbReference type="ChEBI" id="CHEBI:18420"/>
    </ligand>
</feature>
<comment type="similarity">
    <text evidence="1 7">Belongs to the mandelate racemase/muconate lactonizing enzyme family.</text>
</comment>
<keyword evidence="8" id="KW-0812">Transmembrane</keyword>
<evidence type="ECO:0000256" key="3">
    <source>
        <dbReference type="ARBA" id="ARBA00022842"/>
    </source>
</evidence>
<dbReference type="CDD" id="cd03319">
    <property type="entry name" value="L-Ala-DL-Glu_epimerase"/>
    <property type="match status" value="1"/>
</dbReference>
<dbReference type="GO" id="GO:0046872">
    <property type="term" value="F:metal ion binding"/>
    <property type="evidence" value="ECO:0007669"/>
    <property type="project" value="UniProtKB-KW"/>
</dbReference>
<evidence type="ECO:0000256" key="7">
    <source>
        <dbReference type="RuleBase" id="RU366006"/>
    </source>
</evidence>
<dbReference type="AlphaFoldDB" id="A0A520MEE9"/>
<feature type="active site" description="Proton acceptor; specific for (R)-substrate epimerization" evidence="5">
    <location>
        <position position="147"/>
    </location>
</feature>
<feature type="binding site" evidence="6">
    <location>
        <position position="198"/>
    </location>
    <ligand>
        <name>Mg(2+)</name>
        <dbReference type="ChEBI" id="CHEBI:18420"/>
    </ligand>
</feature>
<dbReference type="Pfam" id="PF13378">
    <property type="entry name" value="MR_MLE_C"/>
    <property type="match status" value="1"/>
</dbReference>
<evidence type="ECO:0000256" key="5">
    <source>
        <dbReference type="PIRSR" id="PIRSR634603-1"/>
    </source>
</evidence>
<evidence type="ECO:0000256" key="6">
    <source>
        <dbReference type="PIRSR" id="PIRSR634603-3"/>
    </source>
</evidence>
<dbReference type="EC" id="5.1.1.-" evidence="7"/>
<evidence type="ECO:0000259" key="9">
    <source>
        <dbReference type="SMART" id="SM00922"/>
    </source>
</evidence>
<evidence type="ECO:0000256" key="2">
    <source>
        <dbReference type="ARBA" id="ARBA00022723"/>
    </source>
</evidence>
<gene>
    <name evidence="10" type="ORF">EVB03_07525</name>
</gene>
<dbReference type="Pfam" id="PF02746">
    <property type="entry name" value="MR_MLE_N"/>
    <property type="match status" value="1"/>
</dbReference>
<evidence type="ECO:0000256" key="4">
    <source>
        <dbReference type="ARBA" id="ARBA00023235"/>
    </source>
</evidence>
<dbReference type="SFLD" id="SFLDF00010">
    <property type="entry name" value="dipeptide_epimerase"/>
    <property type="match status" value="1"/>
</dbReference>
<dbReference type="Gene3D" id="3.20.20.120">
    <property type="entry name" value="Enolase-like C-terminal domain"/>
    <property type="match status" value="1"/>
</dbReference>
<evidence type="ECO:0000256" key="1">
    <source>
        <dbReference type="ARBA" id="ARBA00008031"/>
    </source>
</evidence>
<dbReference type="Gene3D" id="3.30.390.10">
    <property type="entry name" value="Enolase-like, N-terminal domain"/>
    <property type="match status" value="1"/>
</dbReference>
<keyword evidence="2 6" id="KW-0479">Metal-binding</keyword>
<dbReference type="InterPro" id="IPR013342">
    <property type="entry name" value="Mandelate_racemase_C"/>
</dbReference>
<feature type="active site" description="Proton acceptor; specific for (S)-substrate epimerization" evidence="5">
    <location>
        <position position="243"/>
    </location>
</feature>
<dbReference type="InterPro" id="IPR029017">
    <property type="entry name" value="Enolase-like_N"/>
</dbReference>
<keyword evidence="8" id="KW-0472">Membrane</keyword>
<dbReference type="SFLD" id="SFLDG00180">
    <property type="entry name" value="muconate_cycloisomerase"/>
    <property type="match status" value="1"/>
</dbReference>
<dbReference type="Proteomes" id="UP000315889">
    <property type="component" value="Unassembled WGS sequence"/>
</dbReference>
<dbReference type="SMART" id="SM00922">
    <property type="entry name" value="MR_MLE"/>
    <property type="match status" value="1"/>
</dbReference>
<comment type="cofactor">
    <cofactor evidence="6 7">
        <name>Mg(2+)</name>
        <dbReference type="ChEBI" id="CHEBI:18420"/>
    </cofactor>
    <text evidence="6 7">Binds 1 Mg(2+) ion per subunit.</text>
</comment>
<comment type="caution">
    <text evidence="10">The sequence shown here is derived from an EMBL/GenBank/DDBJ whole genome shotgun (WGS) entry which is preliminary data.</text>
</comment>
<feature type="domain" description="Mandelate racemase/muconate lactonizing enzyme C-terminal" evidence="9">
    <location>
        <begin position="129"/>
        <end position="219"/>
    </location>
</feature>
<dbReference type="SUPFAM" id="SSF54826">
    <property type="entry name" value="Enolase N-terminal domain-like"/>
    <property type="match status" value="1"/>
</dbReference>
<dbReference type="PANTHER" id="PTHR48080">
    <property type="entry name" value="D-GALACTONATE DEHYDRATASE-RELATED"/>
    <property type="match status" value="1"/>
</dbReference>
<dbReference type="GO" id="GO:0016855">
    <property type="term" value="F:racemase and epimerase activity, acting on amino acids and derivatives"/>
    <property type="evidence" value="ECO:0007669"/>
    <property type="project" value="UniProtKB-UniRule"/>
</dbReference>
<protein>
    <recommendedName>
        <fullName evidence="7">Dipeptide epimerase</fullName>
        <ecNumber evidence="7">5.1.1.-</ecNumber>
    </recommendedName>
</protein>
<dbReference type="InterPro" id="IPR013341">
    <property type="entry name" value="Mandelate_racemase_N_dom"/>
</dbReference>
<evidence type="ECO:0000256" key="8">
    <source>
        <dbReference type="SAM" id="Phobius"/>
    </source>
</evidence>
<dbReference type="InterPro" id="IPR018110">
    <property type="entry name" value="Mandel_Rmase/mucon_lact_enz_CS"/>
</dbReference>
<reference evidence="10 11" key="1">
    <citation type="submission" date="2019-02" db="EMBL/GenBank/DDBJ databases">
        <title>Prokaryotic population dynamics and viral predation in marine succession experiment using metagenomics: the confinement effect.</title>
        <authorList>
            <person name="Haro-Moreno J.M."/>
            <person name="Rodriguez-Valera F."/>
            <person name="Lopez-Perez M."/>
        </authorList>
    </citation>
    <scope>NUCLEOTIDE SEQUENCE [LARGE SCALE GENOMIC DNA]</scope>
    <source>
        <strain evidence="10">MED-G170</strain>
    </source>
</reference>
<proteinExistence type="inferred from homology"/>
<keyword evidence="4 7" id="KW-0413">Isomerase</keyword>
<feature type="binding site" evidence="6">
    <location>
        <position position="172"/>
    </location>
    <ligand>
        <name>Mg(2+)</name>
        <dbReference type="ChEBI" id="CHEBI:18420"/>
    </ligand>
</feature>
<evidence type="ECO:0000313" key="11">
    <source>
        <dbReference type="Proteomes" id="UP000315889"/>
    </source>
</evidence>
<accession>A0A520MEE9</accession>
<dbReference type="InterPro" id="IPR034603">
    <property type="entry name" value="Dipeptide_epimerase"/>
</dbReference>
<dbReference type="NCBIfam" id="NF042940">
    <property type="entry name" value="racemase_DgcA"/>
    <property type="match status" value="1"/>
</dbReference>
<feature type="transmembrane region" description="Helical" evidence="8">
    <location>
        <begin position="265"/>
        <end position="286"/>
    </location>
</feature>
<sequence>MRQVKLDIESWPLMEPFVITGHTWTHCDVLVVSIIENGVTGRGEATGVYYLDETAESMFQQALAILPKLESGISRDQLQSLLPLGGTRNAIDCALWDIEAKKSDQSIFELTGMAPFPVRTVNTVTIDTPEEMADKAKAITSRQIKVKLDGELPLERISAVCKARPDADIVVDVNEGWSFSQLAELAPQFKALGIKMIEQPLPRGEDDALEGYQSPITLCADESCLDASELEQVARRYHMVNIKLDKTGGLTEALNLARRAKQKGMMLMVGNMVGTSLAMAPAYVIAQLCDFVDLDGALFLQGDRCFPMSYENGVVSGLSTQLWG</sequence>
<dbReference type="InterPro" id="IPR034593">
    <property type="entry name" value="DgoD-like"/>
</dbReference>
<dbReference type="SUPFAM" id="SSF51604">
    <property type="entry name" value="Enolase C-terminal domain-like"/>
    <property type="match status" value="1"/>
</dbReference>
<dbReference type="PROSITE" id="PS00909">
    <property type="entry name" value="MR_MLE_2"/>
    <property type="match status" value="1"/>
</dbReference>